<comment type="caution">
    <text evidence="7">The sequence shown here is derived from an EMBL/GenBank/DDBJ whole genome shotgun (WGS) entry which is preliminary data.</text>
</comment>
<accession>A0A2J9KN32</accession>
<sequence>MATTIREIAKELGVNISTVSRSLNNSPSVSAQTRDRVLEAARRLGYRRNARATALRTGKSGIIGVVVGDIVNPFFAQLADSIEKKAQDLDLRLMIGNGGEDPHQQEQVVGTMMEHQIDGLLLTPAGTPTNTLRNYVKEIPTVAIDRSLAGANVDTVLSEDSPAVDELMKHVTRQGYRSAVVISGPATTSTGLNRERLLSQSLRDIGVKTRTYRTTYHEESGAEAIAQALRENTPDIVLCASAVITLGVIAGLHRHGLRVGEDVAIATFDKVPWLVTTMPSIAVIDTKIDEMADIAMRILRQRIGGDLGKPLMKTVTSQLLLPAEPGAPHGTP</sequence>
<dbReference type="Proteomes" id="UP000582487">
    <property type="component" value="Unassembled WGS sequence"/>
</dbReference>
<keyword evidence="3" id="KW-0238">DNA-binding</keyword>
<dbReference type="PROSITE" id="PS50932">
    <property type="entry name" value="HTH_LACI_2"/>
    <property type="match status" value="1"/>
</dbReference>
<dbReference type="GO" id="GO:0000976">
    <property type="term" value="F:transcription cis-regulatory region binding"/>
    <property type="evidence" value="ECO:0007669"/>
    <property type="project" value="TreeGrafter"/>
</dbReference>
<dbReference type="PANTHER" id="PTHR30146">
    <property type="entry name" value="LACI-RELATED TRANSCRIPTIONAL REPRESSOR"/>
    <property type="match status" value="1"/>
</dbReference>
<evidence type="ECO:0000256" key="1">
    <source>
        <dbReference type="ARBA" id="ARBA00022491"/>
    </source>
</evidence>
<dbReference type="GO" id="GO:0003700">
    <property type="term" value="F:DNA-binding transcription factor activity"/>
    <property type="evidence" value="ECO:0007669"/>
    <property type="project" value="TreeGrafter"/>
</dbReference>
<dbReference type="Proteomes" id="UP000575397">
    <property type="component" value="Unassembled WGS sequence"/>
</dbReference>
<dbReference type="PANTHER" id="PTHR30146:SF148">
    <property type="entry name" value="HTH-TYPE TRANSCRIPTIONAL REPRESSOR PURR-RELATED"/>
    <property type="match status" value="1"/>
</dbReference>
<dbReference type="InterPro" id="IPR000843">
    <property type="entry name" value="HTH_LacI"/>
</dbReference>
<dbReference type="CDD" id="cd06267">
    <property type="entry name" value="PBP1_LacI_sugar_binding-like"/>
    <property type="match status" value="1"/>
</dbReference>
<dbReference type="OrthoDB" id="3324394at2"/>
<evidence type="ECO:0000259" key="5">
    <source>
        <dbReference type="PROSITE" id="PS50932"/>
    </source>
</evidence>
<organism evidence="7 8">
    <name type="scientific">Mobiluncus mulieris</name>
    <dbReference type="NCBI Taxonomy" id="2052"/>
    <lineage>
        <taxon>Bacteria</taxon>
        <taxon>Bacillati</taxon>
        <taxon>Actinomycetota</taxon>
        <taxon>Actinomycetes</taxon>
        <taxon>Actinomycetales</taxon>
        <taxon>Actinomycetaceae</taxon>
        <taxon>Mobiluncus</taxon>
    </lineage>
</organism>
<dbReference type="AlphaFoldDB" id="A0A2J9KN32"/>
<proteinExistence type="predicted"/>
<evidence type="ECO:0000256" key="3">
    <source>
        <dbReference type="ARBA" id="ARBA00023125"/>
    </source>
</evidence>
<dbReference type="EMBL" id="JABCUS010000005">
    <property type="protein sequence ID" value="NMX02952.1"/>
    <property type="molecule type" value="Genomic_DNA"/>
</dbReference>
<feature type="domain" description="HTH lacI-type" evidence="5">
    <location>
        <begin position="3"/>
        <end position="57"/>
    </location>
</feature>
<dbReference type="EMBL" id="JABCUV010000005">
    <property type="protein sequence ID" value="NMW93228.1"/>
    <property type="molecule type" value="Genomic_DNA"/>
</dbReference>
<dbReference type="CDD" id="cd01392">
    <property type="entry name" value="HTH_LacI"/>
    <property type="match status" value="1"/>
</dbReference>
<dbReference type="Gene3D" id="1.10.260.40">
    <property type="entry name" value="lambda repressor-like DNA-binding domains"/>
    <property type="match status" value="1"/>
</dbReference>
<dbReference type="SUPFAM" id="SSF53822">
    <property type="entry name" value="Periplasmic binding protein-like I"/>
    <property type="match status" value="1"/>
</dbReference>
<dbReference type="SMART" id="SM00354">
    <property type="entry name" value="HTH_LACI"/>
    <property type="match status" value="1"/>
</dbReference>
<evidence type="ECO:0000313" key="6">
    <source>
        <dbReference type="EMBL" id="NMW93228.1"/>
    </source>
</evidence>
<dbReference type="InterPro" id="IPR028082">
    <property type="entry name" value="Peripla_BP_I"/>
</dbReference>
<protein>
    <submittedName>
        <fullName evidence="7">LacI family transcriptional regulator</fullName>
    </submittedName>
</protein>
<name>A0A2J9KN32_9ACTO</name>
<evidence type="ECO:0000313" key="7">
    <source>
        <dbReference type="EMBL" id="NMX02952.1"/>
    </source>
</evidence>
<keyword evidence="1" id="KW-0678">Repressor</keyword>
<dbReference type="RefSeq" id="WP_004013647.1">
    <property type="nucleotide sequence ID" value="NZ_CAMPUA010000001.1"/>
</dbReference>
<reference evidence="8 9" key="1">
    <citation type="submission" date="2020-04" db="EMBL/GenBank/DDBJ databases">
        <title>Antimicrobial susceptibility and clonality of vaginal-derived multi-drug resistant Mobiluncus isolates in China.</title>
        <authorList>
            <person name="Zhang X."/>
        </authorList>
    </citation>
    <scope>NUCLEOTIDE SEQUENCE [LARGE SCALE GENOMIC DNA]</scope>
    <source>
        <strain evidence="7 8">12</strain>
        <strain evidence="6 9">7</strain>
    </source>
</reference>
<evidence type="ECO:0000313" key="8">
    <source>
        <dbReference type="Proteomes" id="UP000575397"/>
    </source>
</evidence>
<dbReference type="Gene3D" id="3.40.50.2300">
    <property type="match status" value="2"/>
</dbReference>
<dbReference type="Pfam" id="PF00356">
    <property type="entry name" value="LacI"/>
    <property type="match status" value="1"/>
</dbReference>
<dbReference type="InterPro" id="IPR001761">
    <property type="entry name" value="Peripla_BP/Lac1_sug-bd_dom"/>
</dbReference>
<evidence type="ECO:0000256" key="4">
    <source>
        <dbReference type="ARBA" id="ARBA00023163"/>
    </source>
</evidence>
<keyword evidence="2" id="KW-0805">Transcription regulation</keyword>
<keyword evidence="4" id="KW-0804">Transcription</keyword>
<dbReference type="InterPro" id="IPR010982">
    <property type="entry name" value="Lambda_DNA-bd_dom_sf"/>
</dbReference>
<gene>
    <name evidence="6" type="ORF">HHJ74_05890</name>
    <name evidence="7" type="ORF">HHJ77_03130</name>
</gene>
<evidence type="ECO:0000256" key="2">
    <source>
        <dbReference type="ARBA" id="ARBA00023015"/>
    </source>
</evidence>
<evidence type="ECO:0000313" key="9">
    <source>
        <dbReference type="Proteomes" id="UP000582487"/>
    </source>
</evidence>
<dbReference type="SUPFAM" id="SSF47413">
    <property type="entry name" value="lambda repressor-like DNA-binding domains"/>
    <property type="match status" value="1"/>
</dbReference>
<dbReference type="Pfam" id="PF00532">
    <property type="entry name" value="Peripla_BP_1"/>
    <property type="match status" value="1"/>
</dbReference>